<organism evidence="1 2">
    <name type="scientific">Elaeophora elaphi</name>
    <dbReference type="NCBI Taxonomy" id="1147741"/>
    <lineage>
        <taxon>Eukaryota</taxon>
        <taxon>Metazoa</taxon>
        <taxon>Ecdysozoa</taxon>
        <taxon>Nematoda</taxon>
        <taxon>Chromadorea</taxon>
        <taxon>Rhabditida</taxon>
        <taxon>Spirurina</taxon>
        <taxon>Spiruromorpha</taxon>
        <taxon>Filarioidea</taxon>
        <taxon>Onchocercidae</taxon>
        <taxon>Elaeophora</taxon>
    </lineage>
</organism>
<reference evidence="2" key="1">
    <citation type="submission" date="2017-02" db="UniProtKB">
        <authorList>
            <consortium name="WormBaseParasite"/>
        </authorList>
    </citation>
    <scope>IDENTIFICATION</scope>
</reference>
<accession>A0A0R3RMC8</accession>
<dbReference type="AlphaFoldDB" id="A0A0R3RMC8"/>
<sequence>MGQAGPSRIRRPVQKPKKPLMITVPRGLLRRSLQEILPNDKSRITFVISGSEIKLVRYNSSPFLFSIKLSPSKRWRFNKSHVQHLPPFPSRYVGFRNLRSPSPTEYCYEFEPGESPIFSPDHGRRITAPLSPTYAINPIIDSAPNSIYVPLSKQLPQNRKVMSKLARRRGVYIHPLTGTMKIVKRRSHSKLPSRYLYM</sequence>
<evidence type="ECO:0000313" key="2">
    <source>
        <dbReference type="WBParaSite" id="EEL_0000263801-mRNA-1"/>
    </source>
</evidence>
<keyword evidence="1" id="KW-1185">Reference proteome</keyword>
<name>A0A0R3RMC8_9BILA</name>
<proteinExistence type="predicted"/>
<protein>
    <submittedName>
        <fullName evidence="2">Ovule protein</fullName>
    </submittedName>
</protein>
<dbReference type="Proteomes" id="UP000050640">
    <property type="component" value="Unplaced"/>
</dbReference>
<dbReference type="WBParaSite" id="EEL_0000263801-mRNA-1">
    <property type="protein sequence ID" value="EEL_0000263801-mRNA-1"/>
    <property type="gene ID" value="EEL_0000263801"/>
</dbReference>
<evidence type="ECO:0000313" key="1">
    <source>
        <dbReference type="Proteomes" id="UP000050640"/>
    </source>
</evidence>